<evidence type="ECO:0000313" key="4">
    <source>
        <dbReference type="EMBL" id="CAH0020810.1"/>
    </source>
</evidence>
<feature type="region of interest" description="Disordered" evidence="2">
    <location>
        <begin position="49"/>
        <end position="70"/>
    </location>
</feature>
<dbReference type="Proteomes" id="UP000696573">
    <property type="component" value="Unassembled WGS sequence"/>
</dbReference>
<evidence type="ECO:0000256" key="2">
    <source>
        <dbReference type="SAM" id="MobiDB-lite"/>
    </source>
</evidence>
<dbReference type="SUPFAM" id="SSF57701">
    <property type="entry name" value="Zn2/Cys6 DNA-binding domain"/>
    <property type="match status" value="1"/>
</dbReference>
<feature type="domain" description="Zn(2)-C6 fungal-type" evidence="3">
    <location>
        <begin position="9"/>
        <end position="37"/>
    </location>
</feature>
<dbReference type="PROSITE" id="PS50048">
    <property type="entry name" value="ZN2_CY6_FUNGAL_2"/>
    <property type="match status" value="1"/>
</dbReference>
<gene>
    <name evidence="4" type="ORF">CRHIZ90672A_00004625</name>
</gene>
<dbReference type="Gene3D" id="4.10.240.10">
    <property type="entry name" value="Zn(2)-C6 fungal-type DNA-binding domain"/>
    <property type="match status" value="1"/>
</dbReference>
<feature type="compositionally biased region" description="Polar residues" evidence="2">
    <location>
        <begin position="52"/>
        <end position="70"/>
    </location>
</feature>
<dbReference type="PANTHER" id="PTHR38111:SF9">
    <property type="entry name" value="ZN(2)-C6 FUNGAL-TYPE DOMAIN-CONTAINING PROTEIN"/>
    <property type="match status" value="1"/>
</dbReference>
<dbReference type="EMBL" id="CABFNQ020000645">
    <property type="protein sequence ID" value="CAH0020810.1"/>
    <property type="molecule type" value="Genomic_DNA"/>
</dbReference>
<proteinExistence type="predicted"/>
<accession>A0A9N9VC22</accession>
<feature type="compositionally biased region" description="Basic and acidic residues" evidence="2">
    <location>
        <begin position="290"/>
        <end position="312"/>
    </location>
</feature>
<dbReference type="PROSITE" id="PS00463">
    <property type="entry name" value="ZN2_CY6_FUNGAL_1"/>
    <property type="match status" value="1"/>
</dbReference>
<protein>
    <recommendedName>
        <fullName evidence="3">Zn(2)-C6 fungal-type domain-containing protein</fullName>
    </recommendedName>
</protein>
<keyword evidence="1" id="KW-0539">Nucleus</keyword>
<evidence type="ECO:0000259" key="3">
    <source>
        <dbReference type="PROSITE" id="PS50048"/>
    </source>
</evidence>
<feature type="compositionally biased region" description="Polar residues" evidence="2">
    <location>
        <begin position="274"/>
        <end position="283"/>
    </location>
</feature>
<organism evidence="4 5">
    <name type="scientific">Clonostachys rhizophaga</name>
    <dbReference type="NCBI Taxonomy" id="160324"/>
    <lineage>
        <taxon>Eukaryota</taxon>
        <taxon>Fungi</taxon>
        <taxon>Dikarya</taxon>
        <taxon>Ascomycota</taxon>
        <taxon>Pezizomycotina</taxon>
        <taxon>Sordariomycetes</taxon>
        <taxon>Hypocreomycetidae</taxon>
        <taxon>Hypocreales</taxon>
        <taxon>Bionectriaceae</taxon>
        <taxon>Clonostachys</taxon>
    </lineage>
</organism>
<dbReference type="PANTHER" id="PTHR38111">
    <property type="entry name" value="ZN(2)-C6 FUNGAL-TYPE DOMAIN-CONTAINING PROTEIN-RELATED"/>
    <property type="match status" value="1"/>
</dbReference>
<dbReference type="InterPro" id="IPR001138">
    <property type="entry name" value="Zn2Cys6_DnaBD"/>
</dbReference>
<comment type="caution">
    <text evidence="4">The sequence shown here is derived from an EMBL/GenBank/DDBJ whole genome shotgun (WGS) entry which is preliminary data.</text>
</comment>
<evidence type="ECO:0000313" key="5">
    <source>
        <dbReference type="Proteomes" id="UP000696573"/>
    </source>
</evidence>
<dbReference type="SMART" id="SM00066">
    <property type="entry name" value="GAL4"/>
    <property type="match status" value="1"/>
</dbReference>
<dbReference type="AlphaFoldDB" id="A0A9N9VC22"/>
<evidence type="ECO:0000256" key="1">
    <source>
        <dbReference type="ARBA" id="ARBA00023242"/>
    </source>
</evidence>
<sequence length="542" mass="60866">MPSAPRSTACQTCKQKRTKCDKKWPACTQCTRKGVECPGPSSLVKFVRNGHHSSPPSYNQALAEGSESSPSFQRRVMVSQGPLKSYRGGNGVEGSFRLQVPCSKLQTAVDTIGSLLISLLDTRGTSTFGTLHFLEFCPQRMSQSACLRDCVALYCHAWIRCHHYRQPVSEVLESKIYGDAIRSLRKTMNSNKLYTAETLGAMVLLERFMYPCRLSKPKELVRHQLGIRHVMKQIGPPDPDDDLHSWLVRGSVNTMYHVAKYGFSEDSTEPEPDTPSSEATGTSPYWGDGSHWDIKKEEDDHDYEDDKLATHVDDDDGDDGVIDDVKQPDTLIKRGRALVLQIALRHTKSWLPKISELRQNRCDVEWQKAALTQKIEKLEMALGNVLNKAWKSCLASGSIIESLDPSFFLGRRVDFVSLKLADDLLSMLLYHAMTVRMLGVLGDINGNADDSLLSKYKSICHRCWLCFPYLCTVDAVFQASMFNKLMVTLEPATLEELGHFLALDMDWTSCGVKDPKDVKSFFFWVHGMATFFTGQSNCPTGY</sequence>
<reference evidence="4" key="1">
    <citation type="submission" date="2021-10" db="EMBL/GenBank/DDBJ databases">
        <authorList>
            <person name="Piombo E."/>
        </authorList>
    </citation>
    <scope>NUCLEOTIDE SEQUENCE</scope>
</reference>
<dbReference type="InterPro" id="IPR053178">
    <property type="entry name" value="Osmoadaptation_assoc"/>
</dbReference>
<keyword evidence="5" id="KW-1185">Reference proteome</keyword>
<dbReference type="Pfam" id="PF00172">
    <property type="entry name" value="Zn_clus"/>
    <property type="match status" value="1"/>
</dbReference>
<name>A0A9N9VC22_9HYPO</name>
<dbReference type="GO" id="GO:0008270">
    <property type="term" value="F:zinc ion binding"/>
    <property type="evidence" value="ECO:0007669"/>
    <property type="project" value="InterPro"/>
</dbReference>
<feature type="region of interest" description="Disordered" evidence="2">
    <location>
        <begin position="263"/>
        <end position="321"/>
    </location>
</feature>
<dbReference type="CDD" id="cd00067">
    <property type="entry name" value="GAL4"/>
    <property type="match status" value="1"/>
</dbReference>
<dbReference type="GO" id="GO:0000981">
    <property type="term" value="F:DNA-binding transcription factor activity, RNA polymerase II-specific"/>
    <property type="evidence" value="ECO:0007669"/>
    <property type="project" value="InterPro"/>
</dbReference>
<dbReference type="InterPro" id="IPR036864">
    <property type="entry name" value="Zn2-C6_fun-type_DNA-bd_sf"/>
</dbReference>
<dbReference type="OrthoDB" id="3862662at2759"/>